<feature type="domain" description="DUF2357" evidence="2">
    <location>
        <begin position="73"/>
        <end position="304"/>
    </location>
</feature>
<dbReference type="EMBL" id="CP036287">
    <property type="protein sequence ID" value="QDU69644.1"/>
    <property type="molecule type" value="Genomic_DNA"/>
</dbReference>
<dbReference type="InterPro" id="IPR018633">
    <property type="entry name" value="DUF2357"/>
</dbReference>
<feature type="compositionally biased region" description="Polar residues" evidence="1">
    <location>
        <begin position="1"/>
        <end position="10"/>
    </location>
</feature>
<dbReference type="Pfam" id="PF09823">
    <property type="entry name" value="DUF2357"/>
    <property type="match status" value="1"/>
</dbReference>
<evidence type="ECO:0000259" key="2">
    <source>
        <dbReference type="Pfam" id="PF09823"/>
    </source>
</evidence>
<evidence type="ECO:0000313" key="4">
    <source>
        <dbReference type="Proteomes" id="UP000316921"/>
    </source>
</evidence>
<dbReference type="KEGG" id="pbap:Pla133_47650"/>
<dbReference type="AlphaFoldDB" id="A0A518BRN3"/>
<dbReference type="RefSeq" id="WP_419191880.1">
    <property type="nucleotide sequence ID" value="NZ_CP036296.1"/>
</dbReference>
<feature type="region of interest" description="Disordered" evidence="1">
    <location>
        <begin position="1"/>
        <end position="20"/>
    </location>
</feature>
<evidence type="ECO:0000313" key="3">
    <source>
        <dbReference type="EMBL" id="QDU69644.1"/>
    </source>
</evidence>
<organism evidence="3 4">
    <name type="scientific">Engelhardtia mirabilis</name>
    <dbReference type="NCBI Taxonomy" id="2528011"/>
    <lineage>
        <taxon>Bacteria</taxon>
        <taxon>Pseudomonadati</taxon>
        <taxon>Planctomycetota</taxon>
        <taxon>Planctomycetia</taxon>
        <taxon>Planctomycetia incertae sedis</taxon>
        <taxon>Engelhardtia</taxon>
    </lineage>
</organism>
<gene>
    <name evidence="3" type="ORF">Pla133_47650</name>
</gene>
<proteinExistence type="predicted"/>
<sequence>MLRVRTTSGNPEGAPERVVPAPEVTGGFREIGRYELVDPTGTVDAVVVDDEPLEPAPNARLGERAWRWLPGFYAGEVAAEARIGDRAVARFRLDVSPDPRKAGREVFDAMVDELWAEDPALVLGVEPATTRVGRLDAAQNPWIEFERLRRNAPAFLRALDEVVRRPRARLVAEREDRPAHRVRRVDRGTARTALRNPATLALLRPGLEAPTGAEPRFDVPRVTESLDSAANRALAALAAAALARTRSLLRVLERLALADDEESATRSALAKRWPERRRVLVGVERELTRRLRRQPFPSVRRHEVTSAGLVAVDADPAYARAWSCGWRALRRGIGGERNAERHWLSPTWEVYERWCFVRMARELRDEHAELAWTRSVPRDLHVNADAAWSGEANGRRLTILLQPRFPSLPSGCEAGPWSISKSRIPDIVVVDEADGRDLRFGVYDAKYRTARASLMDAMASAHIYRDSLRWAGQRVDGSVLLTPDVALAPELATTEYLDRHGCGGRPMLPDVATG</sequence>
<keyword evidence="4" id="KW-1185">Reference proteome</keyword>
<reference evidence="3 4" key="1">
    <citation type="submission" date="2019-02" db="EMBL/GenBank/DDBJ databases">
        <title>Deep-cultivation of Planctomycetes and their phenomic and genomic characterization uncovers novel biology.</title>
        <authorList>
            <person name="Wiegand S."/>
            <person name="Jogler M."/>
            <person name="Boedeker C."/>
            <person name="Pinto D."/>
            <person name="Vollmers J."/>
            <person name="Rivas-Marin E."/>
            <person name="Kohn T."/>
            <person name="Peeters S.H."/>
            <person name="Heuer A."/>
            <person name="Rast P."/>
            <person name="Oberbeckmann S."/>
            <person name="Bunk B."/>
            <person name="Jeske O."/>
            <person name="Meyerdierks A."/>
            <person name="Storesund J.E."/>
            <person name="Kallscheuer N."/>
            <person name="Luecker S."/>
            <person name="Lage O.M."/>
            <person name="Pohl T."/>
            <person name="Merkel B.J."/>
            <person name="Hornburger P."/>
            <person name="Mueller R.-W."/>
            <person name="Bruemmer F."/>
            <person name="Labrenz M."/>
            <person name="Spormann A.M."/>
            <person name="Op den Camp H."/>
            <person name="Overmann J."/>
            <person name="Amann R."/>
            <person name="Jetten M.S.M."/>
            <person name="Mascher T."/>
            <person name="Medema M.H."/>
            <person name="Devos D.P."/>
            <person name="Kaster A.-K."/>
            <person name="Ovreas L."/>
            <person name="Rohde M."/>
            <person name="Galperin M.Y."/>
            <person name="Jogler C."/>
        </authorList>
    </citation>
    <scope>NUCLEOTIDE SEQUENCE [LARGE SCALE GENOMIC DNA]</scope>
    <source>
        <strain evidence="3 4">Pla133</strain>
    </source>
</reference>
<protein>
    <recommendedName>
        <fullName evidence="2">DUF2357 domain-containing protein</fullName>
    </recommendedName>
</protein>
<dbReference type="Proteomes" id="UP000316921">
    <property type="component" value="Chromosome"/>
</dbReference>
<name>A0A518BRN3_9BACT</name>
<evidence type="ECO:0000256" key="1">
    <source>
        <dbReference type="SAM" id="MobiDB-lite"/>
    </source>
</evidence>
<accession>A0A518BRN3</accession>